<proteinExistence type="predicted"/>
<evidence type="ECO:0000313" key="1">
    <source>
        <dbReference type="Proteomes" id="UP000095286"/>
    </source>
</evidence>
<dbReference type="WBParaSite" id="RSKR_0000360075.1">
    <property type="protein sequence ID" value="RSKR_0000360075.1"/>
    <property type="gene ID" value="RSKR_0000360075"/>
</dbReference>
<evidence type="ECO:0000313" key="2">
    <source>
        <dbReference type="WBParaSite" id="RSKR_0000360075.1"/>
    </source>
</evidence>
<reference evidence="2" key="1">
    <citation type="submission" date="2016-11" db="UniProtKB">
        <authorList>
            <consortium name="WormBaseParasite"/>
        </authorList>
    </citation>
    <scope>IDENTIFICATION</scope>
    <source>
        <strain evidence="2">KR3021</strain>
    </source>
</reference>
<name>A0AC35TRH2_9BILA</name>
<protein>
    <submittedName>
        <fullName evidence="2">Ovule protein</fullName>
    </submittedName>
</protein>
<accession>A0AC35TRH2</accession>
<dbReference type="Proteomes" id="UP000095286">
    <property type="component" value="Unplaced"/>
</dbReference>
<sequence length="80" mass="8637">LIPLIEVFINSSCSSVNSSVPDRTKIVNQNFSAKTLIDKCKGATKILSGSTIDRKSYVTFDKPSLSLTRTLSSRGVASRS</sequence>
<organism evidence="1 2">
    <name type="scientific">Rhabditophanes sp. KR3021</name>
    <dbReference type="NCBI Taxonomy" id="114890"/>
    <lineage>
        <taxon>Eukaryota</taxon>
        <taxon>Metazoa</taxon>
        <taxon>Ecdysozoa</taxon>
        <taxon>Nematoda</taxon>
        <taxon>Chromadorea</taxon>
        <taxon>Rhabditida</taxon>
        <taxon>Tylenchina</taxon>
        <taxon>Panagrolaimomorpha</taxon>
        <taxon>Strongyloidoidea</taxon>
        <taxon>Alloionematidae</taxon>
        <taxon>Rhabditophanes</taxon>
    </lineage>
</organism>